<dbReference type="Proteomes" id="UP000004069">
    <property type="component" value="Unassembled WGS sequence"/>
</dbReference>
<evidence type="ECO:0000313" key="1">
    <source>
        <dbReference type="EMBL" id="EFG56240.1"/>
    </source>
</evidence>
<dbReference type="STRING" id="83683.B1745_03850"/>
<dbReference type="EMBL" id="ADNY01000005">
    <property type="protein sequence ID" value="EFG56240.1"/>
    <property type="molecule type" value="Genomic_DNA"/>
</dbReference>
<evidence type="ECO:0000313" key="2">
    <source>
        <dbReference type="Proteomes" id="UP000004069"/>
    </source>
</evidence>
<dbReference type="AlphaFoldDB" id="D4YRJ7"/>
<sequence length="136" mass="15994">MITITKEFNFTANDFFNYLDKQLIYSIKKSRNNDMPVKLVSGIRYQQDDIETVITTYKRGEAYEASFKNSRMDVFISYHTQDTENGVKITFSEEIKNYDPASHGKFNNWLYNVQLKHGTKKELKQMVDNVKESLLV</sequence>
<dbReference type="OrthoDB" id="2324797at2"/>
<dbReference type="Pfam" id="PF11687">
    <property type="entry name" value="DUF3284"/>
    <property type="match status" value="1"/>
</dbReference>
<name>D4YRJ7_9LACO</name>
<comment type="caution">
    <text evidence="1">The sequence shown here is derived from an EMBL/GenBank/DDBJ whole genome shotgun (WGS) entry which is preliminary data.</text>
</comment>
<dbReference type="eggNOG" id="ENOG50309U6">
    <property type="taxonomic scope" value="Bacteria"/>
</dbReference>
<proteinExistence type="predicted"/>
<reference evidence="1 2" key="1">
    <citation type="submission" date="2010-04" db="EMBL/GenBank/DDBJ databases">
        <authorList>
            <person name="Muzny D."/>
            <person name="Qin X."/>
            <person name="Deng J."/>
            <person name="Jiang H."/>
            <person name="Liu Y."/>
            <person name="Qu J."/>
            <person name="Song X.-Z."/>
            <person name="Zhang L."/>
            <person name="Thornton R."/>
            <person name="Coyle M."/>
            <person name="Francisco L."/>
            <person name="Jackson L."/>
            <person name="Javaid M."/>
            <person name="Korchina V."/>
            <person name="Kovar C."/>
            <person name="Mata R."/>
            <person name="Mathew T."/>
            <person name="Ngo R."/>
            <person name="Nguyen L."/>
            <person name="Nguyen N."/>
            <person name="Okwuonu G."/>
            <person name="Ongeri F."/>
            <person name="Pham C."/>
            <person name="Simmons D."/>
            <person name="Wilczek-Boney K."/>
            <person name="Hale W."/>
            <person name="Jakkamsetti A."/>
            <person name="Pham P."/>
            <person name="Ruth R."/>
            <person name="San Lucas F."/>
            <person name="Warren J."/>
            <person name="Zhang J."/>
            <person name="Zhao Z."/>
            <person name="Zhou C."/>
            <person name="Zhu D."/>
            <person name="Lee S."/>
            <person name="Bess C."/>
            <person name="Blankenburg K."/>
            <person name="Forbes L."/>
            <person name="Fu Q."/>
            <person name="Gubbala S."/>
            <person name="Hirani K."/>
            <person name="Jayaseelan J.C."/>
            <person name="Lara F."/>
            <person name="Munidasa M."/>
            <person name="Palculict T."/>
            <person name="Patil S."/>
            <person name="Pu L.-L."/>
            <person name="Saada N."/>
            <person name="Tang L."/>
            <person name="Weissenberger G."/>
            <person name="Zhu Y."/>
            <person name="Hemphill L."/>
            <person name="Shang Y."/>
            <person name="Youmans B."/>
            <person name="Ayvaz T."/>
            <person name="Ross M."/>
            <person name="Santibanez J."/>
            <person name="Aqrawi P."/>
            <person name="Gross S."/>
            <person name="Joshi V."/>
            <person name="Fowler G."/>
            <person name="Nazareth L."/>
            <person name="Reid J."/>
            <person name="Worley K."/>
            <person name="Petrosino J."/>
            <person name="Highlander S."/>
            <person name="Gibbs R."/>
        </authorList>
    </citation>
    <scope>NUCLEOTIDE SEQUENCE [LARGE SCALE GENOMIC DNA]</scope>
    <source>
        <strain evidence="1 2">DSM 11664</strain>
    </source>
</reference>
<gene>
    <name evidence="1" type="ORF">HMPREF0493_0125</name>
</gene>
<evidence type="ECO:0008006" key="3">
    <source>
        <dbReference type="Google" id="ProtNLM"/>
    </source>
</evidence>
<organism evidence="1 2">
    <name type="scientific">Lactobacillus amylolyticus DSM 11664</name>
    <dbReference type="NCBI Taxonomy" id="585524"/>
    <lineage>
        <taxon>Bacteria</taxon>
        <taxon>Bacillati</taxon>
        <taxon>Bacillota</taxon>
        <taxon>Bacilli</taxon>
        <taxon>Lactobacillales</taxon>
        <taxon>Lactobacillaceae</taxon>
        <taxon>Lactobacillus</taxon>
    </lineage>
</organism>
<protein>
    <recommendedName>
        <fullName evidence="3">DUF3284 domain-containing protein</fullName>
    </recommendedName>
</protein>
<dbReference type="RefSeq" id="WP_006351279.1">
    <property type="nucleotide sequence ID" value="NZ_ADNY01000005.1"/>
</dbReference>
<accession>D4YRJ7</accession>
<keyword evidence="2" id="KW-1185">Reference proteome</keyword>
<dbReference type="InterPro" id="IPR021701">
    <property type="entry name" value="DUF3284"/>
</dbReference>